<dbReference type="Pfam" id="PF00498">
    <property type="entry name" value="FHA"/>
    <property type="match status" value="1"/>
</dbReference>
<name>A0A385PZL8_9FIRM</name>
<evidence type="ECO:0000313" key="3">
    <source>
        <dbReference type="Proteomes" id="UP000265562"/>
    </source>
</evidence>
<dbReference type="Proteomes" id="UP000265562">
    <property type="component" value="Chromosome"/>
</dbReference>
<feature type="compositionally biased region" description="Polar residues" evidence="1">
    <location>
        <begin position="60"/>
        <end position="82"/>
    </location>
</feature>
<dbReference type="InterPro" id="IPR000253">
    <property type="entry name" value="FHA_dom"/>
</dbReference>
<dbReference type="RefSeq" id="WP_111524842.1">
    <property type="nucleotide sequence ID" value="NZ_CP032364.1"/>
</dbReference>
<feature type="region of interest" description="Disordered" evidence="1">
    <location>
        <begin position="57"/>
        <end position="85"/>
    </location>
</feature>
<dbReference type="CDD" id="cd00060">
    <property type="entry name" value="FHA"/>
    <property type="match status" value="1"/>
</dbReference>
<dbReference type="SUPFAM" id="SSF49879">
    <property type="entry name" value="SMAD/FHA domain"/>
    <property type="match status" value="1"/>
</dbReference>
<reference evidence="2 3" key="1">
    <citation type="submission" date="2018-09" db="EMBL/GenBank/DDBJ databases">
        <title>Genome sequencing of Lachnoanaerobaculum umeaense DSM 23576.</title>
        <authorList>
            <person name="Kook J.-K."/>
            <person name="Park S.-N."/>
            <person name="Lim Y.K."/>
        </authorList>
    </citation>
    <scope>NUCLEOTIDE SEQUENCE [LARGE SCALE GENOMIC DNA]</scope>
    <source>
        <strain evidence="3">DSM 23576 \ CCUG 58757</strain>
    </source>
</reference>
<dbReference type="OrthoDB" id="370565at2"/>
<sequence length="226" mass="25037">MNLKKCDNGHFYDADTYPSCPHCGVSGGHENFTVPFSAPPANVDVTIGGSLLREEEQKTVDMSQLSMSELDTPKSAQTSQMPSHDDEVKTISIWGRDFDSNEVSSNGVEEHNSPVVGWLVCVSGANGLKGRDFKLKVGRNFIGRDNDMDVCLKNESSVSRQQHAIIIYEPKQNIFLAQPGNTKELTYLNDEVVLVPQIMKKNDVLQVGNVALMLVPFCDDAFKWEL</sequence>
<gene>
    <name evidence="2" type="ORF">D4A81_06400</name>
</gene>
<evidence type="ECO:0000256" key="1">
    <source>
        <dbReference type="SAM" id="MobiDB-lite"/>
    </source>
</evidence>
<dbReference type="KEGG" id="lua:D4A81_06400"/>
<dbReference type="EMBL" id="CP032364">
    <property type="protein sequence ID" value="AYA99598.1"/>
    <property type="molecule type" value="Genomic_DNA"/>
</dbReference>
<organism evidence="2 3">
    <name type="scientific">Lachnoanaerobaculum umeaense</name>
    <dbReference type="NCBI Taxonomy" id="617123"/>
    <lineage>
        <taxon>Bacteria</taxon>
        <taxon>Bacillati</taxon>
        <taxon>Bacillota</taxon>
        <taxon>Clostridia</taxon>
        <taxon>Lachnospirales</taxon>
        <taxon>Lachnospiraceae</taxon>
        <taxon>Lachnoanaerobaculum</taxon>
    </lineage>
</organism>
<dbReference type="InterPro" id="IPR008984">
    <property type="entry name" value="SMAD_FHA_dom_sf"/>
</dbReference>
<evidence type="ECO:0000313" key="2">
    <source>
        <dbReference type="EMBL" id="AYA99598.1"/>
    </source>
</evidence>
<dbReference type="PROSITE" id="PS50006">
    <property type="entry name" value="FHA_DOMAIN"/>
    <property type="match status" value="1"/>
</dbReference>
<accession>A0A385PZL8</accession>
<dbReference type="Gene3D" id="2.60.200.20">
    <property type="match status" value="1"/>
</dbReference>
<keyword evidence="3" id="KW-1185">Reference proteome</keyword>
<protein>
    <submittedName>
        <fullName evidence="2">FHA domain-containing protein</fullName>
    </submittedName>
</protein>
<proteinExistence type="predicted"/>
<dbReference type="AlphaFoldDB" id="A0A385PZL8"/>